<dbReference type="EMBL" id="CP003731">
    <property type="protein sequence ID" value="AFO52386.1"/>
    <property type="molecule type" value="Genomic_DNA"/>
</dbReference>
<dbReference type="AlphaFoldDB" id="I7CGJ3"/>
<feature type="transmembrane region" description="Helical" evidence="1">
    <location>
        <begin position="7"/>
        <end position="26"/>
    </location>
</feature>
<organism evidence="2 3">
    <name type="scientific">Mycoplasma haematolamae (strain Purdue)</name>
    <dbReference type="NCBI Taxonomy" id="1212765"/>
    <lineage>
        <taxon>Bacteria</taxon>
        <taxon>Bacillati</taxon>
        <taxon>Mycoplasmatota</taxon>
        <taxon>Mollicutes</taxon>
        <taxon>Mycoplasmataceae</taxon>
        <taxon>Mycoplasma</taxon>
    </lineage>
</organism>
<name>I7CGJ3_MYCHA</name>
<gene>
    <name evidence="2" type="ordered locus">MHLP_04030</name>
</gene>
<reference evidence="3" key="2">
    <citation type="submission" date="2012-07" db="EMBL/GenBank/DDBJ databases">
        <title>Complete genome sequence of 'Candidatus Mycoplasma haemolamae'.</title>
        <authorList>
            <person name="Guimaraes A.M.S."/>
            <person name="Toth B."/>
            <person name="Santos A.P."/>
            <person name="Nascimento N.C."/>
            <person name="Sojka J.E."/>
            <person name="Messick J.B."/>
        </authorList>
    </citation>
    <scope>NUCLEOTIDE SEQUENCE [LARGE SCALE GENOMIC DNA]</scope>
    <source>
        <strain evidence="3">Purdue</strain>
    </source>
</reference>
<dbReference type="HOGENOM" id="CLU_1904398_0_0_14"/>
<evidence type="ECO:0000313" key="3">
    <source>
        <dbReference type="Proteomes" id="UP000006502"/>
    </source>
</evidence>
<sequence length="116" mass="13228">MVSISRIVGYLVATTIGSGVLGTGIYKAAAPTRKAVEEKAKIVQPKRPVGNQIHESWKRYSQVAAPLYTGVKKSDDHMCMINTDTKKEKCIHQRLYYMARNELKKTDRQAFHFDKW</sequence>
<dbReference type="Proteomes" id="UP000006502">
    <property type="component" value="Chromosome"/>
</dbReference>
<keyword evidence="3" id="KW-1185">Reference proteome</keyword>
<reference evidence="2 3" key="1">
    <citation type="journal article" date="2012" name="J. Bacteriol.">
        <title>Genome Sequence of "Candidatus Mycoplasma haemolamae" Strain Purdue, a Red Blood Cell Pathogen of Alpacas (Vicugna pacos) and Llamas (Lama glama).</title>
        <authorList>
            <person name="Guimaraes A.M."/>
            <person name="Toth B."/>
            <person name="Santos A.P."/>
            <person name="do Nascimento N.C."/>
            <person name="Kritchevsky J.E."/>
            <person name="Messick J.B."/>
        </authorList>
    </citation>
    <scope>NUCLEOTIDE SEQUENCE [LARGE SCALE GENOMIC DNA]</scope>
    <source>
        <strain evidence="2 3">Purdue</strain>
    </source>
</reference>
<dbReference type="PATRIC" id="fig|1212765.3.peg.914"/>
<proteinExistence type="predicted"/>
<dbReference type="KEGG" id="mhl:MHLP_04030"/>
<protein>
    <submittedName>
        <fullName evidence="2">Uncharacterized protein</fullName>
    </submittedName>
</protein>
<accession>I7CGJ3</accession>
<dbReference type="STRING" id="1212765.MHLP_04030"/>
<evidence type="ECO:0000256" key="1">
    <source>
        <dbReference type="SAM" id="Phobius"/>
    </source>
</evidence>
<keyword evidence="1" id="KW-0812">Transmembrane</keyword>
<keyword evidence="1" id="KW-0472">Membrane</keyword>
<evidence type="ECO:0000313" key="2">
    <source>
        <dbReference type="EMBL" id="AFO52386.1"/>
    </source>
</evidence>
<keyword evidence="1" id="KW-1133">Transmembrane helix</keyword>